<evidence type="ECO:0000313" key="10">
    <source>
        <dbReference type="EMBL" id="MDU9006720.1"/>
    </source>
</evidence>
<dbReference type="SUPFAM" id="SSF52540">
    <property type="entry name" value="P-loop containing nucleoside triphosphate hydrolases"/>
    <property type="match status" value="1"/>
</dbReference>
<evidence type="ECO:0000256" key="2">
    <source>
        <dbReference type="ARBA" id="ARBA00022692"/>
    </source>
</evidence>
<dbReference type="GO" id="GO:0005524">
    <property type="term" value="F:ATP binding"/>
    <property type="evidence" value="ECO:0007669"/>
    <property type="project" value="UniProtKB-KW"/>
</dbReference>
<dbReference type="EMBL" id="JASMWN010000028">
    <property type="protein sequence ID" value="MDU9006720.1"/>
    <property type="molecule type" value="Genomic_DNA"/>
</dbReference>
<evidence type="ECO:0000259" key="9">
    <source>
        <dbReference type="PROSITE" id="PS50929"/>
    </source>
</evidence>
<feature type="transmembrane region" description="Helical" evidence="7">
    <location>
        <begin position="134"/>
        <end position="156"/>
    </location>
</feature>
<dbReference type="Proteomes" id="UP001255416">
    <property type="component" value="Unassembled WGS sequence"/>
</dbReference>
<evidence type="ECO:0000256" key="5">
    <source>
        <dbReference type="ARBA" id="ARBA00022989"/>
    </source>
</evidence>
<sequence>MEDAKLFLHSVLAELDGRHSPEVIDVAFGESAESLSDIARASNLLGLYASHSKNVPANWRDGHDGALISLDSGHWVAVVRKDGEMTNVPSGSGGVSAKGNSKGFIHLRVLPESEAARVTFARIQTRARRGVFHIAWQSLAINLCALTVPFFTMAVYDRVLGAGAVHSLPALLSGAAIVLATMLLLRFVRSGLAASEHANLAGQVSILLAGKAARSPMGGAAQSTGSASIARIRQGERAADLFSSANIAAIYDAPFILLTFLALVVVGGAMAIVPAVYLVVFLGLGYLAQSGPSVRDPLAVHQSQRRQTMVAELVETNGAIQAAGLSEAWLRRFDATLRSMTRDTYRAMVRSGGQSAVATTLGSGTALVTLMIGIDLALSGHITPGILIGTMLLTWRITGPAQALYMAFPRLASLRSSWSTLRKSMSAPTVARDAHMQAAMPATAPDVSGQGLYFRFDGNQTPAVSGVTFDVPAGSIVAVIGANGSGKSTLLQMIAGRLPTMSGQLTFNGHAATQFDPDEISLRCAYIGSGRVPKMQGDGLGKEGGLIMQSDAEYEVWTEIQNAQAKFFVLDNPLASGGKPQRDVLAAFLETKRGNATVFLSTHDTELVSSADLAIVLDGGSMVYFGPVQKNAEAAVAAPAEVSDAE</sequence>
<keyword evidence="2 7" id="KW-0812">Transmembrane</keyword>
<reference evidence="11" key="1">
    <citation type="submission" date="2023-05" db="EMBL/GenBank/DDBJ databases">
        <title>Sedimentitalea sp. nov. JM2-8.</title>
        <authorList>
            <person name="Huang J."/>
        </authorList>
    </citation>
    <scope>NUCLEOTIDE SEQUENCE [LARGE SCALE GENOMIC DNA]</scope>
    <source>
        <strain evidence="11">KHS03</strain>
    </source>
</reference>
<name>A0ABU3VKQ1_9RHOB</name>
<dbReference type="InterPro" id="IPR011527">
    <property type="entry name" value="ABC1_TM_dom"/>
</dbReference>
<feature type="transmembrane region" description="Helical" evidence="7">
    <location>
        <begin position="168"/>
        <end position="188"/>
    </location>
</feature>
<comment type="caution">
    <text evidence="10">The sequence shown here is derived from an EMBL/GenBank/DDBJ whole genome shotgun (WGS) entry which is preliminary data.</text>
</comment>
<dbReference type="PANTHER" id="PTHR24221:SF248">
    <property type="entry name" value="ABC TRANSPORTER TRANSMEMBRANE REGION"/>
    <property type="match status" value="1"/>
</dbReference>
<dbReference type="PANTHER" id="PTHR24221">
    <property type="entry name" value="ATP-BINDING CASSETTE SUB-FAMILY B"/>
    <property type="match status" value="1"/>
</dbReference>
<dbReference type="InterPro" id="IPR027417">
    <property type="entry name" value="P-loop_NTPase"/>
</dbReference>
<dbReference type="Gene3D" id="1.20.1560.10">
    <property type="entry name" value="ABC transporter type 1, transmembrane domain"/>
    <property type="match status" value="1"/>
</dbReference>
<comment type="subcellular location">
    <subcellularLocation>
        <location evidence="1">Cell membrane</location>
        <topology evidence="1">Multi-pass membrane protein</topology>
    </subcellularLocation>
</comment>
<dbReference type="PROSITE" id="PS50893">
    <property type="entry name" value="ABC_TRANSPORTER_2"/>
    <property type="match status" value="1"/>
</dbReference>
<keyword evidence="6 7" id="KW-0472">Membrane</keyword>
<keyword evidence="11" id="KW-1185">Reference proteome</keyword>
<keyword evidence="3" id="KW-0547">Nucleotide-binding</keyword>
<evidence type="ECO:0000256" key="4">
    <source>
        <dbReference type="ARBA" id="ARBA00022840"/>
    </source>
</evidence>
<accession>A0ABU3VKQ1</accession>
<evidence type="ECO:0000256" key="6">
    <source>
        <dbReference type="ARBA" id="ARBA00023136"/>
    </source>
</evidence>
<evidence type="ECO:0000256" key="7">
    <source>
        <dbReference type="SAM" id="Phobius"/>
    </source>
</evidence>
<gene>
    <name evidence="10" type="ORF">QO231_23050</name>
</gene>
<protein>
    <submittedName>
        <fullName evidence="10">ATP-binding cassette domain-containing protein</fullName>
    </submittedName>
</protein>
<organism evidence="10 11">
    <name type="scientific">Sedimentitalea todarodis</name>
    <dbReference type="NCBI Taxonomy" id="1631240"/>
    <lineage>
        <taxon>Bacteria</taxon>
        <taxon>Pseudomonadati</taxon>
        <taxon>Pseudomonadota</taxon>
        <taxon>Alphaproteobacteria</taxon>
        <taxon>Rhodobacterales</taxon>
        <taxon>Paracoccaceae</taxon>
        <taxon>Sedimentitalea</taxon>
    </lineage>
</organism>
<dbReference type="InterPro" id="IPR039421">
    <property type="entry name" value="Type_1_exporter"/>
</dbReference>
<evidence type="ECO:0000259" key="8">
    <source>
        <dbReference type="PROSITE" id="PS50893"/>
    </source>
</evidence>
<dbReference type="RefSeq" id="WP_316782017.1">
    <property type="nucleotide sequence ID" value="NZ_JASMWN010000028.1"/>
</dbReference>
<feature type="domain" description="ABC transmembrane type-1" evidence="9">
    <location>
        <begin position="138"/>
        <end position="413"/>
    </location>
</feature>
<evidence type="ECO:0000256" key="3">
    <source>
        <dbReference type="ARBA" id="ARBA00022741"/>
    </source>
</evidence>
<proteinExistence type="predicted"/>
<dbReference type="SMART" id="SM00382">
    <property type="entry name" value="AAA"/>
    <property type="match status" value="1"/>
</dbReference>
<evidence type="ECO:0000256" key="1">
    <source>
        <dbReference type="ARBA" id="ARBA00004651"/>
    </source>
</evidence>
<dbReference type="Pfam" id="PF00005">
    <property type="entry name" value="ABC_tran"/>
    <property type="match status" value="1"/>
</dbReference>
<dbReference type="SUPFAM" id="SSF90123">
    <property type="entry name" value="ABC transporter transmembrane region"/>
    <property type="match status" value="1"/>
</dbReference>
<dbReference type="InterPro" id="IPR003439">
    <property type="entry name" value="ABC_transporter-like_ATP-bd"/>
</dbReference>
<dbReference type="Gene3D" id="3.40.50.300">
    <property type="entry name" value="P-loop containing nucleotide triphosphate hydrolases"/>
    <property type="match status" value="2"/>
</dbReference>
<dbReference type="InterPro" id="IPR036640">
    <property type="entry name" value="ABC1_TM_sf"/>
</dbReference>
<feature type="domain" description="ABC transporter" evidence="8">
    <location>
        <begin position="447"/>
        <end position="644"/>
    </location>
</feature>
<dbReference type="PROSITE" id="PS50929">
    <property type="entry name" value="ABC_TM1F"/>
    <property type="match status" value="1"/>
</dbReference>
<evidence type="ECO:0000313" key="11">
    <source>
        <dbReference type="Proteomes" id="UP001255416"/>
    </source>
</evidence>
<dbReference type="InterPro" id="IPR003593">
    <property type="entry name" value="AAA+_ATPase"/>
</dbReference>
<keyword evidence="5 7" id="KW-1133">Transmembrane helix</keyword>
<keyword evidence="4 10" id="KW-0067">ATP-binding</keyword>